<gene>
    <name evidence="2" type="ORF">FCL40_11745</name>
</gene>
<evidence type="ECO:0000313" key="2">
    <source>
        <dbReference type="EMBL" id="TKB48382.1"/>
    </source>
</evidence>
<comment type="caution">
    <text evidence="2">The sequence shown here is derived from an EMBL/GenBank/DDBJ whole genome shotgun (WGS) entry which is preliminary data.</text>
</comment>
<dbReference type="Proteomes" id="UP000305674">
    <property type="component" value="Unassembled WGS sequence"/>
</dbReference>
<dbReference type="EMBL" id="SWCI01000007">
    <property type="protein sequence ID" value="TKB48382.1"/>
    <property type="molecule type" value="Genomic_DNA"/>
</dbReference>
<feature type="signal peptide" evidence="1">
    <location>
        <begin position="1"/>
        <end position="19"/>
    </location>
</feature>
<keyword evidence="1" id="KW-0732">Signal</keyword>
<dbReference type="RefSeq" id="WP_136853493.1">
    <property type="nucleotide sequence ID" value="NZ_SWCI01000007.1"/>
</dbReference>
<proteinExistence type="predicted"/>
<name>A0A4U1BBS5_9GAMM</name>
<dbReference type="OrthoDB" id="6402162at2"/>
<feature type="chain" id="PRO_5021021513" evidence="1">
    <location>
        <begin position="20"/>
        <end position="112"/>
    </location>
</feature>
<sequence>MTRLVLLIVLTLLSQTANAVLEGRHLHIGGDLQSFELHFDTGGHGHDRHHDDSQDHAHSEGETCLHHHCHAGHLAIVTGQFSPASDPQQQPFHYLRHCPDAAPSERLRPPIA</sequence>
<organism evidence="2 3">
    <name type="scientific">Ferrimonas sediminicola</name>
    <dbReference type="NCBI Taxonomy" id="2569538"/>
    <lineage>
        <taxon>Bacteria</taxon>
        <taxon>Pseudomonadati</taxon>
        <taxon>Pseudomonadota</taxon>
        <taxon>Gammaproteobacteria</taxon>
        <taxon>Alteromonadales</taxon>
        <taxon>Ferrimonadaceae</taxon>
        <taxon>Ferrimonas</taxon>
    </lineage>
</organism>
<dbReference type="AlphaFoldDB" id="A0A4U1BBS5"/>
<protein>
    <submittedName>
        <fullName evidence="2">Uncharacterized protein</fullName>
    </submittedName>
</protein>
<reference evidence="2 3" key="1">
    <citation type="submission" date="2019-04" db="EMBL/GenBank/DDBJ databases">
        <authorList>
            <person name="Hwang J.C."/>
        </authorList>
    </citation>
    <scope>NUCLEOTIDE SEQUENCE [LARGE SCALE GENOMIC DNA]</scope>
    <source>
        <strain evidence="2 3">IMCC35001</strain>
    </source>
</reference>
<evidence type="ECO:0000256" key="1">
    <source>
        <dbReference type="SAM" id="SignalP"/>
    </source>
</evidence>
<keyword evidence="3" id="KW-1185">Reference proteome</keyword>
<evidence type="ECO:0000313" key="3">
    <source>
        <dbReference type="Proteomes" id="UP000305674"/>
    </source>
</evidence>
<accession>A0A4U1BBS5</accession>